<evidence type="ECO:0000313" key="3">
    <source>
        <dbReference type="Proteomes" id="UP001337655"/>
    </source>
</evidence>
<dbReference type="AlphaFoldDB" id="A0AAV9P7A8"/>
<sequence length="330" mass="38414">MGMDSKDDTVYCVDSENSLVAFPRREAPRPATYEDLIWGSKHIMIPKTLHMEARPFMGPYELPKNSTEDIMLFIYAFIQYGEFGRVSVPTIRSHGYDFHEPPFQLRSAEQRPFGPEKQAYRRVCDRVDHIRLFKTADETGFSELRCHALQRLHNVRFDSRSPIEALEEVYNISTDGTPPPHPDLRHWARKFLIPFMPVDLPFRDPRSFLEWHGVVDTFIRLDSEDEGAFEKLLDQSNALWDDTELVEAKLEADCYRQLGLRQSREDWEAWFARNTAGAYERREKLRQGEADPDPERMRGCKGPGDGRSDGEFLYAELIAPLLIPSRYPRI</sequence>
<gene>
    <name evidence="2" type="ORF">LTR77_007313</name>
</gene>
<accession>A0AAV9P7A8</accession>
<keyword evidence="3" id="KW-1185">Reference proteome</keyword>
<dbReference type="RefSeq" id="XP_064657320.1">
    <property type="nucleotide sequence ID" value="XM_064804550.1"/>
</dbReference>
<comment type="caution">
    <text evidence="2">The sequence shown here is derived from an EMBL/GenBank/DDBJ whole genome shotgun (WGS) entry which is preliminary data.</text>
</comment>
<proteinExistence type="predicted"/>
<dbReference type="Proteomes" id="UP001337655">
    <property type="component" value="Unassembled WGS sequence"/>
</dbReference>
<dbReference type="EMBL" id="JAVRRT010000011">
    <property type="protein sequence ID" value="KAK5167614.1"/>
    <property type="molecule type" value="Genomic_DNA"/>
</dbReference>
<name>A0AAV9P7A8_9PEZI</name>
<organism evidence="2 3">
    <name type="scientific">Saxophila tyrrhenica</name>
    <dbReference type="NCBI Taxonomy" id="1690608"/>
    <lineage>
        <taxon>Eukaryota</taxon>
        <taxon>Fungi</taxon>
        <taxon>Dikarya</taxon>
        <taxon>Ascomycota</taxon>
        <taxon>Pezizomycotina</taxon>
        <taxon>Dothideomycetes</taxon>
        <taxon>Dothideomycetidae</taxon>
        <taxon>Mycosphaerellales</taxon>
        <taxon>Extremaceae</taxon>
        <taxon>Saxophila</taxon>
    </lineage>
</organism>
<evidence type="ECO:0000313" key="2">
    <source>
        <dbReference type="EMBL" id="KAK5167614.1"/>
    </source>
</evidence>
<evidence type="ECO:0000256" key="1">
    <source>
        <dbReference type="SAM" id="MobiDB-lite"/>
    </source>
</evidence>
<dbReference type="GeneID" id="89928649"/>
<protein>
    <submittedName>
        <fullName evidence="2">Uncharacterized protein</fullName>
    </submittedName>
</protein>
<reference evidence="2 3" key="1">
    <citation type="submission" date="2023-08" db="EMBL/GenBank/DDBJ databases">
        <title>Black Yeasts Isolated from many extreme environments.</title>
        <authorList>
            <person name="Coleine C."/>
            <person name="Stajich J.E."/>
            <person name="Selbmann L."/>
        </authorList>
    </citation>
    <scope>NUCLEOTIDE SEQUENCE [LARGE SCALE GENOMIC DNA]</scope>
    <source>
        <strain evidence="2 3">CCFEE 5935</strain>
    </source>
</reference>
<feature type="region of interest" description="Disordered" evidence="1">
    <location>
        <begin position="282"/>
        <end position="307"/>
    </location>
</feature>